<dbReference type="InterPro" id="IPR057572">
    <property type="entry name" value="NonGDSL"/>
</dbReference>
<evidence type="ECO:0000256" key="1">
    <source>
        <dbReference type="SAM" id="SignalP"/>
    </source>
</evidence>
<dbReference type="Pfam" id="PF25182">
    <property type="entry name" value="NonGDSL"/>
    <property type="match status" value="1"/>
</dbReference>
<sequence length="263" mass="27465">MRRPRTVLAAIGCAGLLLALAGPVGGRVAAAAASPPQDAPACGAAPELLRAGQPLGGAASGVAIGRLRILAVGSASVHGPGTSGAAAAWPARLEALLRERLPGVRVEVEARGGRGLIAADQWALVAEALQRGPRPDLVIWQAGATEAARSLPVASLTEGLLPGLDRLRTLGVDTVVMDLQFSRFLRAHTDIHAYREALAMSAAGAEAPLFPRYELMRAWAEAGQVDLERIPRDQRVAAVDRLNDCVARALAEFLLDGIQEARR</sequence>
<dbReference type="AlphaFoldDB" id="A0A8J3EEX3"/>
<dbReference type="EMBL" id="BMKS01000016">
    <property type="protein sequence ID" value="GGG47406.1"/>
    <property type="molecule type" value="Genomic_DNA"/>
</dbReference>
<accession>A0A8J3EEX3</accession>
<feature type="signal peptide" evidence="1">
    <location>
        <begin position="1"/>
        <end position="21"/>
    </location>
</feature>
<evidence type="ECO:0000313" key="2">
    <source>
        <dbReference type="EMBL" id="GGG47406.1"/>
    </source>
</evidence>
<feature type="chain" id="PRO_5035190055" description="SGNH hydrolase-type esterase domain-containing protein" evidence="1">
    <location>
        <begin position="22"/>
        <end position="263"/>
    </location>
</feature>
<dbReference type="SUPFAM" id="SSF52266">
    <property type="entry name" value="SGNH hydrolase"/>
    <property type="match status" value="1"/>
</dbReference>
<keyword evidence="3" id="KW-1185">Reference proteome</keyword>
<keyword evidence="1" id="KW-0732">Signal</keyword>
<protein>
    <recommendedName>
        <fullName evidence="4">SGNH hydrolase-type esterase domain-containing protein</fullName>
    </recommendedName>
</protein>
<reference evidence="2 3" key="1">
    <citation type="journal article" date="2014" name="Int. J. Syst. Evol. Microbiol.">
        <title>Complete genome sequence of Corynebacterium casei LMG S-19264T (=DSM 44701T), isolated from a smear-ripened cheese.</title>
        <authorList>
            <consortium name="US DOE Joint Genome Institute (JGI-PGF)"/>
            <person name="Walter F."/>
            <person name="Albersmeier A."/>
            <person name="Kalinowski J."/>
            <person name="Ruckert C."/>
        </authorList>
    </citation>
    <scope>NUCLEOTIDE SEQUENCE [LARGE SCALE GENOMIC DNA]</scope>
    <source>
        <strain evidence="2 3">CGMCC 1.16330</strain>
    </source>
</reference>
<dbReference type="RefSeq" id="WP_188903203.1">
    <property type="nucleotide sequence ID" value="NZ_BMKS01000016.1"/>
</dbReference>
<gene>
    <name evidence="2" type="ORF">GCM10010964_38470</name>
</gene>
<proteinExistence type="predicted"/>
<evidence type="ECO:0000313" key="3">
    <source>
        <dbReference type="Proteomes" id="UP000597507"/>
    </source>
</evidence>
<evidence type="ECO:0008006" key="4">
    <source>
        <dbReference type="Google" id="ProtNLM"/>
    </source>
</evidence>
<dbReference type="GO" id="GO:0016788">
    <property type="term" value="F:hydrolase activity, acting on ester bonds"/>
    <property type="evidence" value="ECO:0007669"/>
    <property type="project" value="UniProtKB-ARBA"/>
</dbReference>
<dbReference type="Proteomes" id="UP000597507">
    <property type="component" value="Unassembled WGS sequence"/>
</dbReference>
<organism evidence="2 3">
    <name type="scientific">Caldovatus sediminis</name>
    <dbReference type="NCBI Taxonomy" id="2041189"/>
    <lineage>
        <taxon>Bacteria</taxon>
        <taxon>Pseudomonadati</taxon>
        <taxon>Pseudomonadota</taxon>
        <taxon>Alphaproteobacteria</taxon>
        <taxon>Acetobacterales</taxon>
        <taxon>Roseomonadaceae</taxon>
        <taxon>Caldovatus</taxon>
    </lineage>
</organism>
<dbReference type="InterPro" id="IPR036514">
    <property type="entry name" value="SGNH_hydro_sf"/>
</dbReference>
<comment type="caution">
    <text evidence="2">The sequence shown here is derived from an EMBL/GenBank/DDBJ whole genome shotgun (WGS) entry which is preliminary data.</text>
</comment>
<name>A0A8J3EEX3_9PROT</name>
<dbReference type="Gene3D" id="3.40.50.1110">
    <property type="entry name" value="SGNH hydrolase"/>
    <property type="match status" value="1"/>
</dbReference>